<evidence type="ECO:0000313" key="2">
    <source>
        <dbReference type="Proteomes" id="UP000308600"/>
    </source>
</evidence>
<dbReference type="EMBL" id="ML208329">
    <property type="protein sequence ID" value="TFK69525.1"/>
    <property type="molecule type" value="Genomic_DNA"/>
</dbReference>
<reference evidence="1 2" key="1">
    <citation type="journal article" date="2019" name="Nat. Ecol. Evol.">
        <title>Megaphylogeny resolves global patterns of mushroom evolution.</title>
        <authorList>
            <person name="Varga T."/>
            <person name="Krizsan K."/>
            <person name="Foldi C."/>
            <person name="Dima B."/>
            <person name="Sanchez-Garcia M."/>
            <person name="Sanchez-Ramirez S."/>
            <person name="Szollosi G.J."/>
            <person name="Szarkandi J.G."/>
            <person name="Papp V."/>
            <person name="Albert L."/>
            <person name="Andreopoulos W."/>
            <person name="Angelini C."/>
            <person name="Antonin V."/>
            <person name="Barry K.W."/>
            <person name="Bougher N.L."/>
            <person name="Buchanan P."/>
            <person name="Buyck B."/>
            <person name="Bense V."/>
            <person name="Catcheside P."/>
            <person name="Chovatia M."/>
            <person name="Cooper J."/>
            <person name="Damon W."/>
            <person name="Desjardin D."/>
            <person name="Finy P."/>
            <person name="Geml J."/>
            <person name="Haridas S."/>
            <person name="Hughes K."/>
            <person name="Justo A."/>
            <person name="Karasinski D."/>
            <person name="Kautmanova I."/>
            <person name="Kiss B."/>
            <person name="Kocsube S."/>
            <person name="Kotiranta H."/>
            <person name="LaButti K.M."/>
            <person name="Lechner B.E."/>
            <person name="Liimatainen K."/>
            <person name="Lipzen A."/>
            <person name="Lukacs Z."/>
            <person name="Mihaltcheva S."/>
            <person name="Morgado L.N."/>
            <person name="Niskanen T."/>
            <person name="Noordeloos M.E."/>
            <person name="Ohm R.A."/>
            <person name="Ortiz-Santana B."/>
            <person name="Ovrebo C."/>
            <person name="Racz N."/>
            <person name="Riley R."/>
            <person name="Savchenko A."/>
            <person name="Shiryaev A."/>
            <person name="Soop K."/>
            <person name="Spirin V."/>
            <person name="Szebenyi C."/>
            <person name="Tomsovsky M."/>
            <person name="Tulloss R.E."/>
            <person name="Uehling J."/>
            <person name="Grigoriev I.V."/>
            <person name="Vagvolgyi C."/>
            <person name="Papp T."/>
            <person name="Martin F.M."/>
            <person name="Miettinen O."/>
            <person name="Hibbett D.S."/>
            <person name="Nagy L.G."/>
        </authorList>
    </citation>
    <scope>NUCLEOTIDE SEQUENCE [LARGE SCALE GENOMIC DNA]</scope>
    <source>
        <strain evidence="1 2">NL-1719</strain>
    </source>
</reference>
<accession>A0ACD3AUV6</accession>
<dbReference type="Proteomes" id="UP000308600">
    <property type="component" value="Unassembled WGS sequence"/>
</dbReference>
<sequence length="475" mass="52005">MPDIEHMPVADDPRMWSSFRKNLTLFLVASASMTAGFAVNIQNPAVGEMEQDLNATSGQFSLSISVFILVQGLLPLLWSAVSEIKGRKLVYISSLGLSVVGSIVVATSRTMPLVIGFRALQAAGLSAVMAIGAASLADIFDPVERGTKMGIYYIAPQLGPAIGPIFGGVLTTAFNWRAIFWFLAIVGGTNALNFLFFFKDTFRRERSLTYQNILRERLSEKPRDQNNSSSTSQQEHTINLADIKISLKDLNPIEPQLQILRRWNNIAILVASGLQFAFGFILTYTSSRTLSSAYNYNALKIGLVILTYGIGDIIGGRWSDRELRQRKAANGGISFAEMRLKSTLLGVIMLPPCILAFGWVCQERVNVSAICILLFACGFFSIWQYTSTLAYIVDANVGRSSSAVSINSTFRGIAAFIGTELAVPMQDGLGDGWTYTIWTVIMALSGALILIVAVKGRGWREAAEAQEKHRQQAKE</sequence>
<keyword evidence="2" id="KW-1185">Reference proteome</keyword>
<organism evidence="1 2">
    <name type="scientific">Pluteus cervinus</name>
    <dbReference type="NCBI Taxonomy" id="181527"/>
    <lineage>
        <taxon>Eukaryota</taxon>
        <taxon>Fungi</taxon>
        <taxon>Dikarya</taxon>
        <taxon>Basidiomycota</taxon>
        <taxon>Agaricomycotina</taxon>
        <taxon>Agaricomycetes</taxon>
        <taxon>Agaricomycetidae</taxon>
        <taxon>Agaricales</taxon>
        <taxon>Pluteineae</taxon>
        <taxon>Pluteaceae</taxon>
        <taxon>Pluteus</taxon>
    </lineage>
</organism>
<evidence type="ECO:0000313" key="1">
    <source>
        <dbReference type="EMBL" id="TFK69525.1"/>
    </source>
</evidence>
<proteinExistence type="predicted"/>
<feature type="non-terminal residue" evidence="1">
    <location>
        <position position="475"/>
    </location>
</feature>
<gene>
    <name evidence="1" type="ORF">BDN72DRAFT_796413</name>
</gene>
<protein>
    <submittedName>
        <fullName evidence="1">Vacuolar DHA amino acid exporter</fullName>
    </submittedName>
</protein>
<name>A0ACD3AUV6_9AGAR</name>